<organism evidence="1">
    <name type="scientific">Onchocerca flexuosa</name>
    <dbReference type="NCBI Taxonomy" id="387005"/>
    <lineage>
        <taxon>Eukaryota</taxon>
        <taxon>Metazoa</taxon>
        <taxon>Ecdysozoa</taxon>
        <taxon>Nematoda</taxon>
        <taxon>Chromadorea</taxon>
        <taxon>Rhabditida</taxon>
        <taxon>Spirurina</taxon>
        <taxon>Spiruromorpha</taxon>
        <taxon>Filarioidea</taxon>
        <taxon>Onchocercidae</taxon>
        <taxon>Onchocerca</taxon>
    </lineage>
</organism>
<dbReference type="WBParaSite" id="OFLC_0000970001-mRNA-1">
    <property type="protein sequence ID" value="OFLC_0000970001-mRNA-1"/>
    <property type="gene ID" value="OFLC_0000970001"/>
</dbReference>
<reference evidence="1" key="1">
    <citation type="submission" date="2016-06" db="UniProtKB">
        <authorList>
            <consortium name="WormBaseParasite"/>
        </authorList>
    </citation>
    <scope>IDENTIFICATION</scope>
</reference>
<proteinExistence type="predicted"/>
<evidence type="ECO:0000313" key="1">
    <source>
        <dbReference type="WBParaSite" id="OFLC_0000970001-mRNA-1"/>
    </source>
</evidence>
<name>A0A183HQD9_9BILA</name>
<dbReference type="AlphaFoldDB" id="A0A183HQD9"/>
<protein>
    <submittedName>
        <fullName evidence="1">S5A_REDUCTASE domain-containing protein</fullName>
    </submittedName>
</protein>
<dbReference type="STRING" id="387005.A0A183HQD9"/>
<sequence length="63" mass="6987">LVVLGWNLKSVERRKENEPVNGQPGVFKQTTIGGLYTVHPNQSECFFLGILLINVPGSTSFQQ</sequence>
<accession>A0A183HQD9</accession>